<evidence type="ECO:0000256" key="1">
    <source>
        <dbReference type="SAM" id="MobiDB-lite"/>
    </source>
</evidence>
<dbReference type="AlphaFoldDB" id="A0A917I557"/>
<keyword evidence="4" id="KW-1185">Reference proteome</keyword>
<keyword evidence="2" id="KW-0812">Transmembrane</keyword>
<accession>A0A917I557</accession>
<name>A0A917I557_9HYPH</name>
<evidence type="ECO:0000313" key="3">
    <source>
        <dbReference type="EMBL" id="GGH11457.1"/>
    </source>
</evidence>
<reference evidence="3" key="2">
    <citation type="submission" date="2020-09" db="EMBL/GenBank/DDBJ databases">
        <authorList>
            <person name="Sun Q."/>
            <person name="Zhou Y."/>
        </authorList>
    </citation>
    <scope>NUCLEOTIDE SEQUENCE</scope>
    <source>
        <strain evidence="3">CGMCC 1.12214</strain>
    </source>
</reference>
<evidence type="ECO:0000256" key="2">
    <source>
        <dbReference type="SAM" id="Phobius"/>
    </source>
</evidence>
<keyword evidence="2" id="KW-0472">Membrane</keyword>
<dbReference type="EMBL" id="BMES01000001">
    <property type="protein sequence ID" value="GGH11457.1"/>
    <property type="molecule type" value="Genomic_DNA"/>
</dbReference>
<dbReference type="Proteomes" id="UP000603912">
    <property type="component" value="Unassembled WGS sequence"/>
</dbReference>
<dbReference type="RefSeq" id="WP_188516464.1">
    <property type="nucleotide sequence ID" value="NZ_BMES01000001.1"/>
</dbReference>
<feature type="compositionally biased region" description="Polar residues" evidence="1">
    <location>
        <begin position="1"/>
        <end position="12"/>
    </location>
</feature>
<sequence length="60" mass="6597">MSEISTESSTDRSLAPEPKPARLSENNTRPLMFALIGASLVLLLGWMAFLGWAVVWLIHA</sequence>
<feature type="transmembrane region" description="Helical" evidence="2">
    <location>
        <begin position="31"/>
        <end position="58"/>
    </location>
</feature>
<keyword evidence="2" id="KW-1133">Transmembrane helix</keyword>
<organism evidence="3 4">
    <name type="scientific">Alsobacter metallidurans</name>
    <dbReference type="NCBI Taxonomy" id="340221"/>
    <lineage>
        <taxon>Bacteria</taxon>
        <taxon>Pseudomonadati</taxon>
        <taxon>Pseudomonadota</taxon>
        <taxon>Alphaproteobacteria</taxon>
        <taxon>Hyphomicrobiales</taxon>
        <taxon>Alsobacteraceae</taxon>
        <taxon>Alsobacter</taxon>
    </lineage>
</organism>
<reference evidence="3" key="1">
    <citation type="journal article" date="2014" name="Int. J. Syst. Evol. Microbiol.">
        <title>Complete genome sequence of Corynebacterium casei LMG S-19264T (=DSM 44701T), isolated from a smear-ripened cheese.</title>
        <authorList>
            <consortium name="US DOE Joint Genome Institute (JGI-PGF)"/>
            <person name="Walter F."/>
            <person name="Albersmeier A."/>
            <person name="Kalinowski J."/>
            <person name="Ruckert C."/>
        </authorList>
    </citation>
    <scope>NUCLEOTIDE SEQUENCE</scope>
    <source>
        <strain evidence="3">CGMCC 1.12214</strain>
    </source>
</reference>
<protein>
    <submittedName>
        <fullName evidence="3">Uncharacterized protein</fullName>
    </submittedName>
</protein>
<feature type="region of interest" description="Disordered" evidence="1">
    <location>
        <begin position="1"/>
        <end position="24"/>
    </location>
</feature>
<gene>
    <name evidence="3" type="ORF">GCM10007036_08520</name>
</gene>
<proteinExistence type="predicted"/>
<evidence type="ECO:0000313" key="4">
    <source>
        <dbReference type="Proteomes" id="UP000603912"/>
    </source>
</evidence>
<comment type="caution">
    <text evidence="3">The sequence shown here is derived from an EMBL/GenBank/DDBJ whole genome shotgun (WGS) entry which is preliminary data.</text>
</comment>